<gene>
    <name evidence="1" type="ORF">DC496_00625</name>
</gene>
<reference evidence="1" key="2">
    <citation type="journal article" date="2022" name="3 Biotech.">
        <title>Isomaltooligosaccharides utilization and genomic characterization of human infant anti-inflammatory Bifidobacterium longum and Bifidobacterium breve strains.</title>
        <authorList>
            <person name="Sharma S."/>
            <person name="Singh S."/>
            <person name="Chaudhary V."/>
            <person name="Mantri S."/>
            <person name="Chander A."/>
            <person name="Maurya R."/>
            <person name="Rajarammohan S."/>
            <person name="Singh R.P."/>
            <person name="Rishi P."/>
            <person name="Bishnoi M."/>
            <person name="Bhadada S.K."/>
            <person name="Kondepudi K.K."/>
        </authorList>
    </citation>
    <scope>NUCLEOTIDE SEQUENCE</scope>
    <source>
        <strain evidence="1">Bif11</strain>
    </source>
</reference>
<dbReference type="EMBL" id="QELD01000002">
    <property type="protein sequence ID" value="MDN4186923.1"/>
    <property type="molecule type" value="Genomic_DNA"/>
</dbReference>
<evidence type="ECO:0000313" key="1">
    <source>
        <dbReference type="EMBL" id="MDN4186923.1"/>
    </source>
</evidence>
<accession>A0AAW7LI79</accession>
<comment type="caution">
    <text evidence="1">The sequence shown here is derived from an EMBL/GenBank/DDBJ whole genome shotgun (WGS) entry which is preliminary data.</text>
</comment>
<sequence length="65" mass="7224">MPDYSKSGQIVVTRFRGADLACSGGLLPFRGADAKVDTATKRQNDVDAKPFLLPFQRMRSPLKRK</sequence>
<name>A0AAW7LI79_BIFBR</name>
<protein>
    <submittedName>
        <fullName evidence="1">Uncharacterized protein</fullName>
    </submittedName>
</protein>
<dbReference type="Proteomes" id="UP001169990">
    <property type="component" value="Unassembled WGS sequence"/>
</dbReference>
<proteinExistence type="predicted"/>
<reference evidence="1" key="1">
    <citation type="submission" date="2018-05" db="EMBL/GenBank/DDBJ databases">
        <authorList>
            <person name="Kondepudi K.K."/>
            <person name="Singh S."/>
            <person name="Chaudhry V."/>
            <person name="Mantri S."/>
            <person name="Bhadada S."/>
            <person name="Bishnoi M."/>
            <person name="Kaur J."/>
            <person name="Sharma S."/>
            <person name="Bhatia R."/>
        </authorList>
    </citation>
    <scope>NUCLEOTIDE SEQUENCE</scope>
    <source>
        <strain evidence="1">Bif11</strain>
    </source>
</reference>
<evidence type="ECO:0000313" key="2">
    <source>
        <dbReference type="Proteomes" id="UP001169990"/>
    </source>
</evidence>
<dbReference type="AlphaFoldDB" id="A0AAW7LI79"/>
<organism evidence="1 2">
    <name type="scientific">Bifidobacterium breve</name>
    <dbReference type="NCBI Taxonomy" id="1685"/>
    <lineage>
        <taxon>Bacteria</taxon>
        <taxon>Bacillati</taxon>
        <taxon>Actinomycetota</taxon>
        <taxon>Actinomycetes</taxon>
        <taxon>Bifidobacteriales</taxon>
        <taxon>Bifidobacteriaceae</taxon>
        <taxon>Bifidobacterium</taxon>
    </lineage>
</organism>